<feature type="domain" description="Methylguanine DNA methyltransferase ribonuclease-like" evidence="10">
    <location>
        <begin position="18"/>
        <end position="86"/>
    </location>
</feature>
<evidence type="ECO:0000256" key="2">
    <source>
        <dbReference type="ARBA" id="ARBA00008711"/>
    </source>
</evidence>
<comment type="similarity">
    <text evidence="2">Belongs to the MGMT family.</text>
</comment>
<dbReference type="InterPro" id="IPR014048">
    <property type="entry name" value="MethylDNA_cys_MeTrfase_DNA-bd"/>
</dbReference>
<evidence type="ECO:0000313" key="11">
    <source>
        <dbReference type="EMBL" id="MCI0183951.1"/>
    </source>
</evidence>
<dbReference type="InterPro" id="IPR001497">
    <property type="entry name" value="MethylDNA_cys_MeTrfase_AS"/>
</dbReference>
<dbReference type="GO" id="GO:0003908">
    <property type="term" value="F:methylated-DNA-[protein]-cysteine S-methyltransferase activity"/>
    <property type="evidence" value="ECO:0007669"/>
    <property type="project" value="UniProtKB-EC"/>
</dbReference>
<evidence type="ECO:0000259" key="10">
    <source>
        <dbReference type="Pfam" id="PF02870"/>
    </source>
</evidence>
<keyword evidence="12" id="KW-1185">Reference proteome</keyword>
<protein>
    <recommendedName>
        <fullName evidence="3">methylated-DNA--[protein]-cysteine S-methyltransferase</fullName>
        <ecNumber evidence="3">2.1.1.63</ecNumber>
    </recommendedName>
</protein>
<dbReference type="Pfam" id="PF01035">
    <property type="entry name" value="DNA_binding_1"/>
    <property type="match status" value="1"/>
</dbReference>
<evidence type="ECO:0000256" key="7">
    <source>
        <dbReference type="ARBA" id="ARBA00023204"/>
    </source>
</evidence>
<evidence type="ECO:0000259" key="9">
    <source>
        <dbReference type="Pfam" id="PF01035"/>
    </source>
</evidence>
<dbReference type="InterPro" id="IPR036217">
    <property type="entry name" value="MethylDNA_cys_MeTrfase_DNAb"/>
</dbReference>
<feature type="domain" description="Methylated-DNA-[protein]-cysteine S-methyltransferase DNA binding" evidence="9">
    <location>
        <begin position="90"/>
        <end position="169"/>
    </location>
</feature>
<evidence type="ECO:0000256" key="3">
    <source>
        <dbReference type="ARBA" id="ARBA00011918"/>
    </source>
</evidence>
<dbReference type="Proteomes" id="UP001139263">
    <property type="component" value="Unassembled WGS sequence"/>
</dbReference>
<dbReference type="SUPFAM" id="SSF53155">
    <property type="entry name" value="Methylated DNA-protein cysteine methyltransferase domain"/>
    <property type="match status" value="1"/>
</dbReference>
<dbReference type="Gene3D" id="3.30.160.70">
    <property type="entry name" value="Methylated DNA-protein cysteine methyltransferase domain"/>
    <property type="match status" value="1"/>
</dbReference>
<reference evidence="11" key="1">
    <citation type="submission" date="2022-03" db="EMBL/GenBank/DDBJ databases">
        <title>Draft Genome Sequence of Firmicute Strain S0AB, a Heterotrophic Iron/Sulfur-Oxidizing Extreme Acidophile.</title>
        <authorList>
            <person name="Vergara E."/>
            <person name="Pakostova E."/>
            <person name="Johnson D.B."/>
            <person name="Holmes D.S."/>
        </authorList>
    </citation>
    <scope>NUCLEOTIDE SEQUENCE</scope>
    <source>
        <strain evidence="11">S0AB</strain>
    </source>
</reference>
<dbReference type="Gene3D" id="1.10.10.10">
    <property type="entry name" value="Winged helix-like DNA-binding domain superfamily/Winged helix DNA-binding domain"/>
    <property type="match status" value="1"/>
</dbReference>
<evidence type="ECO:0000256" key="6">
    <source>
        <dbReference type="ARBA" id="ARBA00022763"/>
    </source>
</evidence>
<dbReference type="PROSITE" id="PS00374">
    <property type="entry name" value="MGMT"/>
    <property type="match status" value="1"/>
</dbReference>
<comment type="catalytic activity">
    <reaction evidence="8">
        <text>a 6-O-methyl-2'-deoxyguanosine in DNA + L-cysteinyl-[protein] = S-methyl-L-cysteinyl-[protein] + a 2'-deoxyguanosine in DNA</text>
        <dbReference type="Rhea" id="RHEA:24000"/>
        <dbReference type="Rhea" id="RHEA-COMP:10131"/>
        <dbReference type="Rhea" id="RHEA-COMP:10132"/>
        <dbReference type="Rhea" id="RHEA-COMP:11367"/>
        <dbReference type="Rhea" id="RHEA-COMP:11368"/>
        <dbReference type="ChEBI" id="CHEBI:29950"/>
        <dbReference type="ChEBI" id="CHEBI:82612"/>
        <dbReference type="ChEBI" id="CHEBI:85445"/>
        <dbReference type="ChEBI" id="CHEBI:85448"/>
        <dbReference type="EC" id="2.1.1.63"/>
    </reaction>
</comment>
<dbReference type="GO" id="GO:0032259">
    <property type="term" value="P:methylation"/>
    <property type="evidence" value="ECO:0007669"/>
    <property type="project" value="UniProtKB-KW"/>
</dbReference>
<sequence>MITSSISVYWGSFVHDEWSFYLATTEQGLCFLTLPNETFQTMEHWVKKHISRPVLIHDDNKIAFYSSQIIEYLKGDRKVFSCPLDPHGTSFQKKVWLSLIQIPFGELRSYSDVAASINHTTAVRAVGTACGANPIPIIIPCHRVIGKNHTLTGYRGGIPMKARLLTLEGEDI</sequence>
<organism evidence="11 12">
    <name type="scientific">Sulfoacidibacillus ferrooxidans</name>
    <dbReference type="NCBI Taxonomy" id="2005001"/>
    <lineage>
        <taxon>Bacteria</taxon>
        <taxon>Bacillati</taxon>
        <taxon>Bacillota</taxon>
        <taxon>Bacilli</taxon>
        <taxon>Bacillales</taxon>
        <taxon>Alicyclobacillaceae</taxon>
        <taxon>Sulfoacidibacillus</taxon>
    </lineage>
</organism>
<dbReference type="GO" id="GO:0006281">
    <property type="term" value="P:DNA repair"/>
    <property type="evidence" value="ECO:0007669"/>
    <property type="project" value="UniProtKB-KW"/>
</dbReference>
<dbReference type="PANTHER" id="PTHR10815:SF12">
    <property type="entry name" value="METHYLATED-DNA--PROTEIN-CYSTEINE METHYLTRANSFERASE, INDUCIBLE"/>
    <property type="match status" value="1"/>
</dbReference>
<keyword evidence="7" id="KW-0234">DNA repair</keyword>
<evidence type="ECO:0000256" key="8">
    <source>
        <dbReference type="ARBA" id="ARBA00049348"/>
    </source>
</evidence>
<keyword evidence="4 11" id="KW-0489">Methyltransferase</keyword>
<dbReference type="EMBL" id="JALBUF010000007">
    <property type="protein sequence ID" value="MCI0183951.1"/>
    <property type="molecule type" value="Genomic_DNA"/>
</dbReference>
<dbReference type="SUPFAM" id="SSF46767">
    <property type="entry name" value="Methylated DNA-protein cysteine methyltransferase, C-terminal domain"/>
    <property type="match status" value="1"/>
</dbReference>
<evidence type="ECO:0000313" key="12">
    <source>
        <dbReference type="Proteomes" id="UP001139263"/>
    </source>
</evidence>
<proteinExistence type="inferred from homology"/>
<keyword evidence="6" id="KW-0227">DNA damage</keyword>
<dbReference type="InterPro" id="IPR008332">
    <property type="entry name" value="MethylG_MeTrfase_N"/>
</dbReference>
<evidence type="ECO:0000256" key="1">
    <source>
        <dbReference type="ARBA" id="ARBA00001286"/>
    </source>
</evidence>
<evidence type="ECO:0000256" key="5">
    <source>
        <dbReference type="ARBA" id="ARBA00022679"/>
    </source>
</evidence>
<dbReference type="RefSeq" id="WP_241714962.1">
    <property type="nucleotide sequence ID" value="NZ_JALBUF010000007.1"/>
</dbReference>
<name>A0A9X1V9A0_9BACL</name>
<keyword evidence="5 11" id="KW-0808">Transferase</keyword>
<dbReference type="Pfam" id="PF02870">
    <property type="entry name" value="Methyltransf_1N"/>
    <property type="match status" value="1"/>
</dbReference>
<dbReference type="InterPro" id="IPR036388">
    <property type="entry name" value="WH-like_DNA-bd_sf"/>
</dbReference>
<dbReference type="NCBIfam" id="TIGR00589">
    <property type="entry name" value="ogt"/>
    <property type="match status" value="1"/>
</dbReference>
<comment type="caution">
    <text evidence="11">The sequence shown here is derived from an EMBL/GenBank/DDBJ whole genome shotgun (WGS) entry which is preliminary data.</text>
</comment>
<dbReference type="EC" id="2.1.1.63" evidence="3"/>
<comment type="catalytic activity">
    <reaction evidence="1">
        <text>a 4-O-methyl-thymidine in DNA + L-cysteinyl-[protein] = a thymidine in DNA + S-methyl-L-cysteinyl-[protein]</text>
        <dbReference type="Rhea" id="RHEA:53428"/>
        <dbReference type="Rhea" id="RHEA-COMP:10131"/>
        <dbReference type="Rhea" id="RHEA-COMP:10132"/>
        <dbReference type="Rhea" id="RHEA-COMP:13555"/>
        <dbReference type="Rhea" id="RHEA-COMP:13556"/>
        <dbReference type="ChEBI" id="CHEBI:29950"/>
        <dbReference type="ChEBI" id="CHEBI:82612"/>
        <dbReference type="ChEBI" id="CHEBI:137386"/>
        <dbReference type="ChEBI" id="CHEBI:137387"/>
        <dbReference type="EC" id="2.1.1.63"/>
    </reaction>
</comment>
<accession>A0A9X1V9A0</accession>
<dbReference type="CDD" id="cd06445">
    <property type="entry name" value="ATase"/>
    <property type="match status" value="1"/>
</dbReference>
<gene>
    <name evidence="11" type="primary">adaB</name>
    <name evidence="11" type="ORF">MM817_02243</name>
</gene>
<dbReference type="PANTHER" id="PTHR10815">
    <property type="entry name" value="METHYLATED-DNA--PROTEIN-CYSTEINE METHYLTRANSFERASE"/>
    <property type="match status" value="1"/>
</dbReference>
<dbReference type="InterPro" id="IPR036631">
    <property type="entry name" value="MGMT_N_sf"/>
</dbReference>
<evidence type="ECO:0000256" key="4">
    <source>
        <dbReference type="ARBA" id="ARBA00022603"/>
    </source>
</evidence>
<dbReference type="AlphaFoldDB" id="A0A9X1V9A0"/>
<dbReference type="FunFam" id="1.10.10.10:FF:000214">
    <property type="entry name" value="Methylated-DNA--protein-cysteine methyltransferase"/>
    <property type="match status" value="1"/>
</dbReference>